<protein>
    <submittedName>
        <fullName evidence="3">Flavodoxin</fullName>
    </submittedName>
</protein>
<dbReference type="Proteomes" id="UP000070539">
    <property type="component" value="Unassembled WGS sequence"/>
</dbReference>
<dbReference type="PROSITE" id="PS00201">
    <property type="entry name" value="FLAVODOXIN"/>
    <property type="match status" value="1"/>
</dbReference>
<dbReference type="AlphaFoldDB" id="A0A136WIZ0"/>
<evidence type="ECO:0000313" key="4">
    <source>
        <dbReference type="Proteomes" id="UP000070539"/>
    </source>
</evidence>
<dbReference type="STRING" id="36847.CLNEO_02950"/>
<dbReference type="GO" id="GO:0009055">
    <property type="term" value="F:electron transfer activity"/>
    <property type="evidence" value="ECO:0007669"/>
    <property type="project" value="InterPro"/>
</dbReference>
<keyword evidence="4" id="KW-1185">Reference proteome</keyword>
<dbReference type="Gene3D" id="3.40.50.360">
    <property type="match status" value="1"/>
</dbReference>
<reference evidence="3 4" key="1">
    <citation type="submission" date="2016-01" db="EMBL/GenBank/DDBJ databases">
        <title>Genome sequence of Clostridium neopropionicum X4, DSM-3847.</title>
        <authorList>
            <person name="Poehlein A."/>
            <person name="Beck M.H."/>
            <person name="Bengelsdorf F.R."/>
            <person name="Daniel R."/>
            <person name="Duerre P."/>
        </authorList>
    </citation>
    <scope>NUCLEOTIDE SEQUENCE [LARGE SCALE GENOMIC DNA]</scope>
    <source>
        <strain evidence="3 4">DSM-3847</strain>
    </source>
</reference>
<dbReference type="RefSeq" id="WP_066084565.1">
    <property type="nucleotide sequence ID" value="NZ_LRVM01000001.1"/>
</dbReference>
<dbReference type="GO" id="GO:0010181">
    <property type="term" value="F:FMN binding"/>
    <property type="evidence" value="ECO:0007669"/>
    <property type="project" value="InterPro"/>
</dbReference>
<dbReference type="GO" id="GO:0006783">
    <property type="term" value="P:heme biosynthetic process"/>
    <property type="evidence" value="ECO:0007669"/>
    <property type="project" value="TreeGrafter"/>
</dbReference>
<comment type="caution">
    <text evidence="3">The sequence shown here is derived from an EMBL/GenBank/DDBJ whole genome shotgun (WGS) entry which is preliminary data.</text>
</comment>
<organism evidence="3 4">
    <name type="scientific">Anaerotignum neopropionicum</name>
    <dbReference type="NCBI Taxonomy" id="36847"/>
    <lineage>
        <taxon>Bacteria</taxon>
        <taxon>Bacillati</taxon>
        <taxon>Bacillota</taxon>
        <taxon>Clostridia</taxon>
        <taxon>Lachnospirales</taxon>
        <taxon>Anaerotignaceae</taxon>
        <taxon>Anaerotignum</taxon>
    </lineage>
</organism>
<gene>
    <name evidence="2" type="ORF">CLNEO_02950</name>
    <name evidence="3" type="ORF">CLNEO_04240</name>
</gene>
<dbReference type="Pfam" id="PF12724">
    <property type="entry name" value="Flavodoxin_5"/>
    <property type="match status" value="1"/>
</dbReference>
<proteinExistence type="predicted"/>
<name>A0A136WIZ0_9FIRM</name>
<dbReference type="EMBL" id="LRVM01000001">
    <property type="protein sequence ID" value="KXL54194.1"/>
    <property type="molecule type" value="Genomic_DNA"/>
</dbReference>
<dbReference type="InterPro" id="IPR001226">
    <property type="entry name" value="Flavodoxin_CS"/>
</dbReference>
<sequence>MAKTAVIFRSEYGSTKRYATYIGEKLQADIFTTEEAKDISSYETIVFGGGIYASGLNGSDWLKKNQEALLHKKLILFTCGISDPQDEKNVENILNGVKKSLGEELMSHAKIFFFRGAMDYKRLKLTHKGMMKVLYEMIKRKKERTTEEEGILQTQKTPMDFVDVSQGEALISYVKE</sequence>
<dbReference type="OrthoDB" id="2146857at2"/>
<feature type="domain" description="Flavodoxin" evidence="1">
    <location>
        <begin position="6"/>
        <end position="143"/>
    </location>
</feature>
<evidence type="ECO:0000313" key="3">
    <source>
        <dbReference type="EMBL" id="KXL54319.1"/>
    </source>
</evidence>
<dbReference type="InterPro" id="IPR052200">
    <property type="entry name" value="Protoporphyrinogen_IX_DH"/>
</dbReference>
<dbReference type="PANTHER" id="PTHR38030">
    <property type="entry name" value="PROTOPORPHYRINOGEN IX DEHYDROGENASE [MENAQUINONE]"/>
    <property type="match status" value="1"/>
</dbReference>
<dbReference type="InterPro" id="IPR029039">
    <property type="entry name" value="Flavoprotein-like_sf"/>
</dbReference>
<evidence type="ECO:0000313" key="2">
    <source>
        <dbReference type="EMBL" id="KXL54194.1"/>
    </source>
</evidence>
<dbReference type="PANTHER" id="PTHR38030:SF2">
    <property type="entry name" value="PROTOPORPHYRINOGEN IX DEHYDROGENASE [QUINONE]"/>
    <property type="match status" value="1"/>
</dbReference>
<dbReference type="InterPro" id="IPR026816">
    <property type="entry name" value="Flavodoxin_dom"/>
</dbReference>
<accession>A0A136WIZ0</accession>
<dbReference type="GO" id="GO:0070819">
    <property type="term" value="F:menaquinone-dependent protoporphyrinogen oxidase activity"/>
    <property type="evidence" value="ECO:0007669"/>
    <property type="project" value="TreeGrafter"/>
</dbReference>
<dbReference type="SUPFAM" id="SSF52218">
    <property type="entry name" value="Flavoproteins"/>
    <property type="match status" value="1"/>
</dbReference>
<dbReference type="EMBL" id="LRVM01000001">
    <property type="protein sequence ID" value="KXL54319.1"/>
    <property type="molecule type" value="Genomic_DNA"/>
</dbReference>
<evidence type="ECO:0000259" key="1">
    <source>
        <dbReference type="Pfam" id="PF12724"/>
    </source>
</evidence>